<reference evidence="4" key="1">
    <citation type="journal article" date="2023" name="Commun. Biol.">
        <title>Genome analysis of Parmales, the sister group of diatoms, reveals the evolutionary specialization of diatoms from phago-mixotrophs to photoautotrophs.</title>
        <authorList>
            <person name="Ban H."/>
            <person name="Sato S."/>
            <person name="Yoshikawa S."/>
            <person name="Yamada K."/>
            <person name="Nakamura Y."/>
            <person name="Ichinomiya M."/>
            <person name="Sato N."/>
            <person name="Blanc-Mathieu R."/>
            <person name="Endo H."/>
            <person name="Kuwata A."/>
            <person name="Ogata H."/>
        </authorList>
    </citation>
    <scope>NUCLEOTIDE SEQUENCE [LARGE SCALE GENOMIC DNA]</scope>
</reference>
<feature type="transmembrane region" description="Helical" evidence="2">
    <location>
        <begin position="470"/>
        <end position="490"/>
    </location>
</feature>
<proteinExistence type="predicted"/>
<feature type="transmembrane region" description="Helical" evidence="2">
    <location>
        <begin position="538"/>
        <end position="559"/>
    </location>
</feature>
<feature type="transmembrane region" description="Helical" evidence="2">
    <location>
        <begin position="699"/>
        <end position="720"/>
    </location>
</feature>
<dbReference type="Gene3D" id="2.10.50.10">
    <property type="entry name" value="Tumor Necrosis Factor Receptor, subunit A, domain 2"/>
    <property type="match status" value="1"/>
</dbReference>
<feature type="region of interest" description="Disordered" evidence="1">
    <location>
        <begin position="440"/>
        <end position="461"/>
    </location>
</feature>
<dbReference type="InterPro" id="IPR009030">
    <property type="entry name" value="Growth_fac_rcpt_cys_sf"/>
</dbReference>
<dbReference type="OrthoDB" id="5950997at2759"/>
<keyword evidence="2" id="KW-1133">Transmembrane helix</keyword>
<dbReference type="CDD" id="cd00185">
    <property type="entry name" value="TNFRSF"/>
    <property type="match status" value="1"/>
</dbReference>
<feature type="transmembrane region" description="Helical" evidence="2">
    <location>
        <begin position="278"/>
        <end position="297"/>
    </location>
</feature>
<dbReference type="PANTHER" id="PTHR11319">
    <property type="entry name" value="G PROTEIN-COUPLED RECEPTOR-RELATED"/>
    <property type="match status" value="1"/>
</dbReference>
<dbReference type="AlphaFoldDB" id="A0A9W7GLS6"/>
<feature type="compositionally biased region" description="Polar residues" evidence="1">
    <location>
        <begin position="1"/>
        <end position="10"/>
    </location>
</feature>
<dbReference type="SUPFAM" id="SSF57184">
    <property type="entry name" value="Growth factor receptor domain"/>
    <property type="match status" value="1"/>
</dbReference>
<dbReference type="SMART" id="SM01411">
    <property type="entry name" value="Ephrin_rec_like"/>
    <property type="match status" value="2"/>
</dbReference>
<accession>A0A9W7GLS6</accession>
<keyword evidence="2" id="KW-0472">Membrane</keyword>
<keyword evidence="2" id="KW-0812">Transmembrane</keyword>
<organism evidence="3 4">
    <name type="scientific">Triparma columacea</name>
    <dbReference type="NCBI Taxonomy" id="722753"/>
    <lineage>
        <taxon>Eukaryota</taxon>
        <taxon>Sar</taxon>
        <taxon>Stramenopiles</taxon>
        <taxon>Ochrophyta</taxon>
        <taxon>Bolidophyceae</taxon>
        <taxon>Parmales</taxon>
        <taxon>Triparmaceae</taxon>
        <taxon>Triparma</taxon>
    </lineage>
</organism>
<name>A0A9W7GLS6_9STRA</name>
<dbReference type="EMBL" id="BRYA01000291">
    <property type="protein sequence ID" value="GMI46292.1"/>
    <property type="molecule type" value="Genomic_DNA"/>
</dbReference>
<dbReference type="Proteomes" id="UP001165065">
    <property type="component" value="Unassembled WGS sequence"/>
</dbReference>
<comment type="caution">
    <text evidence="3">The sequence shown here is derived from an EMBL/GenBank/DDBJ whole genome shotgun (WGS) entry which is preliminary data.</text>
</comment>
<feature type="region of interest" description="Disordered" evidence="1">
    <location>
        <begin position="1"/>
        <end position="57"/>
    </location>
</feature>
<feature type="transmembrane region" description="Helical" evidence="2">
    <location>
        <begin position="740"/>
        <end position="757"/>
    </location>
</feature>
<feature type="transmembrane region" description="Helical" evidence="2">
    <location>
        <begin position="388"/>
        <end position="405"/>
    </location>
</feature>
<evidence type="ECO:0008006" key="5">
    <source>
        <dbReference type="Google" id="ProtNLM"/>
    </source>
</evidence>
<dbReference type="PANTHER" id="PTHR11319:SF35">
    <property type="entry name" value="OUTER MEMBRANE PROTEIN PMPC-RELATED"/>
    <property type="match status" value="1"/>
</dbReference>
<gene>
    <name evidence="3" type="ORF">TrCOL_g2137</name>
</gene>
<evidence type="ECO:0000256" key="1">
    <source>
        <dbReference type="SAM" id="MobiDB-lite"/>
    </source>
</evidence>
<evidence type="ECO:0000256" key="2">
    <source>
        <dbReference type="SAM" id="Phobius"/>
    </source>
</evidence>
<sequence length="1117" mass="125323">MGGNATQCTACANDGPSKYSNADESFACESAPPGKKPTADHTDTETCPAGEFSSSGETCSPCNAGYISNNTEGAPFCSPCTAGKKANVHNTVCLDCPPGTYSDIAQTECKACDFGEFAEGYGNDSCKSCEKILPGSTTKYKNTTSPIGCLCEPAYYKSPKYFPPKALPAEPWENVCKPLSELNSLSGGINMEEGDTLYGLTLQTLPLKSGFWRITKNSTIVYPCFHEEYCSNSTNEGSVCTEGRTGPYCEVCDNTTTPKYVKSRGECVKCEGNVRNTVILGTIGIVLGVLFMIYMCVRLDDYSPESMKGWVSFAMKWSKNFISMAKNAKVQGKILASYFQIVSSLPFNFNLSFPVEFAVMMKYFNLINVDIGMMPVGCVTELNHFTNLYTMSGGSLAIIVILAVSSKMAKEFQSSHVVRQLTSKIHPVAVSGAIYTKDGAVEEGDGVDGGNGDSEGESGSHEKSGLDYHLFNNLLIFSFLVLPTVSSTILNTFGCEELIDPDYNENGDPIEGKADKEGEGIFLKIDRSQLCYSDDHKAAMLFAYVMAFIFIGGIPMWYLHLLWKQRYDLNPGQDELVGHRTMKYYDMETKSWVFLNMMKKENGEERKHGDKLAIFEEEDIWQQHKEIQKEGKDAEKWIIVESMSEEEAMHCAIYHRTLLEEKNPDLKRLSFLYSDYEPRCWAFEVFETFRRIMLTGGQVWLRPGTAAQIIFSVIICLGSMRVYAAYDPFVSSKCDRLAEAAQWQLLFTLLGSLAIRVNLDNESLQDQRWFKLLLVVTQFFVIFLVAFQCLQKKRYNDETEEEEDVPIMETLKKIPCLKSLIEYIERIKDASCASIEDAAEEVFHKDALEAMINSANKINEDITAAVSKIKGGIKGKIVEFLKDTILEGERVFEGARDARRTELENQGIVDEFKIIQESNKAGLLKLKGYAEKQLEELQIKAEEKWDDAKKLKRSDVENALMRTGEEELQKAKEEMIELWKEWIKEKVKEFIKKELEKMANTLPSEIVSIMSNETAFEQVVGRIVEMCDMLVQFTVDKAVDKIFDFMSTGDMELGGITEDVRKAAGDIIIEEFEELKGEVEKRKEKVKEDLLLDETSDMVQQFRDDFKGGLGGDEGPN</sequence>
<feature type="transmembrane region" description="Helical" evidence="2">
    <location>
        <begin position="769"/>
        <end position="787"/>
    </location>
</feature>
<protein>
    <recommendedName>
        <fullName evidence="5">Tyrosine-protein kinase ephrin type A/B receptor-like domain-containing protein</fullName>
    </recommendedName>
</protein>
<keyword evidence="4" id="KW-1185">Reference proteome</keyword>
<evidence type="ECO:0000313" key="4">
    <source>
        <dbReference type="Proteomes" id="UP001165065"/>
    </source>
</evidence>
<evidence type="ECO:0000313" key="3">
    <source>
        <dbReference type="EMBL" id="GMI46292.1"/>
    </source>
</evidence>